<name>A0A382ZZU7_9ZZZZ</name>
<evidence type="ECO:0000256" key="1">
    <source>
        <dbReference type="SAM" id="MobiDB-lite"/>
    </source>
</evidence>
<gene>
    <name evidence="2" type="ORF">METZ01_LOCUS453815</name>
</gene>
<sequence>SPVAHLHGVQGVVGSNPITPTIELEG</sequence>
<dbReference type="EMBL" id="UINC01187964">
    <property type="protein sequence ID" value="SVE00961.1"/>
    <property type="molecule type" value="Genomic_DNA"/>
</dbReference>
<dbReference type="AlphaFoldDB" id="A0A382ZZU7"/>
<proteinExistence type="predicted"/>
<evidence type="ECO:0000313" key="2">
    <source>
        <dbReference type="EMBL" id="SVE00961.1"/>
    </source>
</evidence>
<feature type="region of interest" description="Disordered" evidence="1">
    <location>
        <begin position="1"/>
        <end position="26"/>
    </location>
</feature>
<feature type="non-terminal residue" evidence="2">
    <location>
        <position position="1"/>
    </location>
</feature>
<reference evidence="2" key="1">
    <citation type="submission" date="2018-05" db="EMBL/GenBank/DDBJ databases">
        <authorList>
            <person name="Lanie J.A."/>
            <person name="Ng W.-L."/>
            <person name="Kazmierczak K.M."/>
            <person name="Andrzejewski T.M."/>
            <person name="Davidsen T.M."/>
            <person name="Wayne K.J."/>
            <person name="Tettelin H."/>
            <person name="Glass J.I."/>
            <person name="Rusch D."/>
            <person name="Podicherti R."/>
            <person name="Tsui H.-C.T."/>
            <person name="Winkler M.E."/>
        </authorList>
    </citation>
    <scope>NUCLEOTIDE SEQUENCE</scope>
</reference>
<organism evidence="2">
    <name type="scientific">marine metagenome</name>
    <dbReference type="NCBI Taxonomy" id="408172"/>
    <lineage>
        <taxon>unclassified sequences</taxon>
        <taxon>metagenomes</taxon>
        <taxon>ecological metagenomes</taxon>
    </lineage>
</organism>
<protein>
    <submittedName>
        <fullName evidence="2">Uncharacterized protein</fullName>
    </submittedName>
</protein>
<accession>A0A382ZZU7</accession>